<sequence>MFQRWSHEHLLLIVAIVICITLTLGYSIPGLDGLYSVTTQCVFALAGSCALFLGCVGLYATWKRGY</sequence>
<dbReference type="AlphaFoldDB" id="A0A5A5TEG3"/>
<evidence type="ECO:0000313" key="2">
    <source>
        <dbReference type="EMBL" id="GCF09536.1"/>
    </source>
</evidence>
<comment type="caution">
    <text evidence="2">The sequence shown here is derived from an EMBL/GenBank/DDBJ whole genome shotgun (WGS) entry which is preliminary data.</text>
</comment>
<keyword evidence="1" id="KW-0812">Transmembrane</keyword>
<proteinExistence type="predicted"/>
<organism evidence="2 3">
    <name type="scientific">Dictyobacter arantiisoli</name>
    <dbReference type="NCBI Taxonomy" id="2014874"/>
    <lineage>
        <taxon>Bacteria</taxon>
        <taxon>Bacillati</taxon>
        <taxon>Chloroflexota</taxon>
        <taxon>Ktedonobacteria</taxon>
        <taxon>Ktedonobacterales</taxon>
        <taxon>Dictyobacteraceae</taxon>
        <taxon>Dictyobacter</taxon>
    </lineage>
</organism>
<keyword evidence="1" id="KW-1133">Transmembrane helix</keyword>
<reference evidence="2 3" key="1">
    <citation type="submission" date="2019-01" db="EMBL/GenBank/DDBJ databases">
        <title>Draft genome sequence of Dictyobacter sp. Uno17.</title>
        <authorList>
            <person name="Wang C.M."/>
            <person name="Zheng Y."/>
            <person name="Sakai Y."/>
            <person name="Abe K."/>
            <person name="Yokota A."/>
            <person name="Yabe S."/>
        </authorList>
    </citation>
    <scope>NUCLEOTIDE SEQUENCE [LARGE SCALE GENOMIC DNA]</scope>
    <source>
        <strain evidence="2 3">Uno17</strain>
    </source>
</reference>
<dbReference type="Proteomes" id="UP000322530">
    <property type="component" value="Unassembled WGS sequence"/>
</dbReference>
<evidence type="ECO:0000313" key="3">
    <source>
        <dbReference type="Proteomes" id="UP000322530"/>
    </source>
</evidence>
<keyword evidence="1" id="KW-0472">Membrane</keyword>
<name>A0A5A5TEG3_9CHLR</name>
<feature type="transmembrane region" description="Helical" evidence="1">
    <location>
        <begin position="9"/>
        <end position="28"/>
    </location>
</feature>
<keyword evidence="3" id="KW-1185">Reference proteome</keyword>
<evidence type="ECO:0000256" key="1">
    <source>
        <dbReference type="SAM" id="Phobius"/>
    </source>
</evidence>
<dbReference type="EMBL" id="BIXY01000045">
    <property type="protein sequence ID" value="GCF09536.1"/>
    <property type="molecule type" value="Genomic_DNA"/>
</dbReference>
<protein>
    <submittedName>
        <fullName evidence="2">Uncharacterized protein</fullName>
    </submittedName>
</protein>
<accession>A0A5A5TEG3</accession>
<dbReference type="OrthoDB" id="165364at2"/>
<dbReference type="RefSeq" id="WP_149402469.1">
    <property type="nucleotide sequence ID" value="NZ_BIXY01000045.1"/>
</dbReference>
<gene>
    <name evidence="2" type="ORF">KDI_31000</name>
</gene>
<feature type="transmembrane region" description="Helical" evidence="1">
    <location>
        <begin position="34"/>
        <end position="60"/>
    </location>
</feature>